<protein>
    <submittedName>
        <fullName evidence="2">Uncharacterized protein</fullName>
    </submittedName>
</protein>
<dbReference type="Proteomes" id="UP000028582">
    <property type="component" value="Unassembled WGS sequence"/>
</dbReference>
<evidence type="ECO:0000256" key="1">
    <source>
        <dbReference type="SAM" id="MobiDB-lite"/>
    </source>
</evidence>
<gene>
    <name evidence="2" type="ORF">F444_17824</name>
</gene>
<feature type="region of interest" description="Disordered" evidence="1">
    <location>
        <begin position="173"/>
        <end position="194"/>
    </location>
</feature>
<dbReference type="EMBL" id="ANJA01003255">
    <property type="protein sequence ID" value="ETO64668.1"/>
    <property type="molecule type" value="Genomic_DNA"/>
</dbReference>
<feature type="compositionally biased region" description="Basic residues" evidence="1">
    <location>
        <begin position="179"/>
        <end position="190"/>
    </location>
</feature>
<feature type="region of interest" description="Disordered" evidence="1">
    <location>
        <begin position="1"/>
        <end position="30"/>
    </location>
</feature>
<organism evidence="2 3">
    <name type="scientific">Phytophthora nicotianae P1976</name>
    <dbReference type="NCBI Taxonomy" id="1317066"/>
    <lineage>
        <taxon>Eukaryota</taxon>
        <taxon>Sar</taxon>
        <taxon>Stramenopiles</taxon>
        <taxon>Oomycota</taxon>
        <taxon>Peronosporomycetes</taxon>
        <taxon>Peronosporales</taxon>
        <taxon>Peronosporaceae</taxon>
        <taxon>Phytophthora</taxon>
    </lineage>
</organism>
<evidence type="ECO:0000313" key="3">
    <source>
        <dbReference type="Proteomes" id="UP000028582"/>
    </source>
</evidence>
<comment type="caution">
    <text evidence="2">The sequence shown here is derived from an EMBL/GenBank/DDBJ whole genome shotgun (WGS) entry which is preliminary data.</text>
</comment>
<evidence type="ECO:0000313" key="2">
    <source>
        <dbReference type="EMBL" id="ETO64668.1"/>
    </source>
</evidence>
<feature type="compositionally biased region" description="Low complexity" evidence="1">
    <location>
        <begin position="210"/>
        <end position="225"/>
    </location>
</feature>
<reference evidence="2 3" key="1">
    <citation type="submission" date="2013-11" db="EMBL/GenBank/DDBJ databases">
        <title>The Genome Sequence of Phytophthora parasitica P1976.</title>
        <authorList>
            <consortium name="The Broad Institute Genomics Platform"/>
            <person name="Russ C."/>
            <person name="Tyler B."/>
            <person name="Panabieres F."/>
            <person name="Shan W."/>
            <person name="Tripathy S."/>
            <person name="Grunwald N."/>
            <person name="Machado M."/>
            <person name="Johnson C.S."/>
            <person name="Walker B."/>
            <person name="Young S."/>
            <person name="Zeng Q."/>
            <person name="Gargeya S."/>
            <person name="Fitzgerald M."/>
            <person name="Haas B."/>
            <person name="Abouelleil A."/>
            <person name="Allen A.W."/>
            <person name="Alvarado L."/>
            <person name="Arachchi H.M."/>
            <person name="Berlin A.M."/>
            <person name="Chapman S.B."/>
            <person name="Gainer-Dewar J."/>
            <person name="Goldberg J."/>
            <person name="Griggs A."/>
            <person name="Gujja S."/>
            <person name="Hansen M."/>
            <person name="Howarth C."/>
            <person name="Imamovic A."/>
            <person name="Ireland A."/>
            <person name="Larimer J."/>
            <person name="McCowan C."/>
            <person name="Murphy C."/>
            <person name="Pearson M."/>
            <person name="Poon T.W."/>
            <person name="Priest M."/>
            <person name="Roberts A."/>
            <person name="Saif S."/>
            <person name="Shea T."/>
            <person name="Sisk P."/>
            <person name="Sykes S."/>
            <person name="Wortman J."/>
            <person name="Nusbaum C."/>
            <person name="Birren B."/>
        </authorList>
    </citation>
    <scope>NUCLEOTIDE SEQUENCE [LARGE SCALE GENOMIC DNA]</scope>
    <source>
        <strain evidence="2 3">P1976</strain>
    </source>
</reference>
<sequence>MPRPILKMRSSYASPLRSPASASKREKRSITVRRHNGACRRVTFSPFTKLRGDSSTSSQLPLLADGEETKGSLTSGFTFSSATEAEKKWVWTRSWLLWVVGECVLTGLVLDMCCRNQSRRRQELETMKILYRAARHRPHSVKSLLLTNVPGLKRLNTFVSDWVDYAKTVSGAMPWPQRTRPKRRPRRLHRGPWTELDDADHNYVQKLARSSKTSHPSLLLPSSTSPRDDNPLDIVLRSPQPDLTPPNRGSFTNLLRKEGIPVEEDERHVNRAIDEDLRGVCHPVKHQRLQR</sequence>
<feature type="region of interest" description="Disordered" evidence="1">
    <location>
        <begin position="208"/>
        <end position="250"/>
    </location>
</feature>
<proteinExistence type="predicted"/>
<accession>A0A080ZDF7</accession>
<dbReference type="AlphaFoldDB" id="A0A080ZDF7"/>
<name>A0A080ZDF7_PHYNI</name>
<dbReference type="OrthoDB" id="125322at2759"/>